<dbReference type="Pfam" id="PF00535">
    <property type="entry name" value="Glycos_transf_2"/>
    <property type="match status" value="1"/>
</dbReference>
<dbReference type="Proteomes" id="UP001500954">
    <property type="component" value="Unassembled WGS sequence"/>
</dbReference>
<feature type="domain" description="Glycosyltransferase 2-like" evidence="1">
    <location>
        <begin position="7"/>
        <end position="172"/>
    </location>
</feature>
<evidence type="ECO:0000259" key="1">
    <source>
        <dbReference type="Pfam" id="PF00535"/>
    </source>
</evidence>
<proteinExistence type="predicted"/>
<dbReference type="PANTHER" id="PTHR43179:SF7">
    <property type="entry name" value="RHAMNOSYLTRANSFERASE WBBL"/>
    <property type="match status" value="1"/>
</dbReference>
<dbReference type="Gene3D" id="3.90.550.10">
    <property type="entry name" value="Spore Coat Polysaccharide Biosynthesis Protein SpsA, Chain A"/>
    <property type="match status" value="1"/>
</dbReference>
<dbReference type="InterPro" id="IPR029044">
    <property type="entry name" value="Nucleotide-diphossugar_trans"/>
</dbReference>
<reference evidence="3" key="1">
    <citation type="journal article" date="2019" name="Int. J. Syst. Evol. Microbiol.">
        <title>The Global Catalogue of Microorganisms (GCM) 10K type strain sequencing project: providing services to taxonomists for standard genome sequencing and annotation.</title>
        <authorList>
            <consortium name="The Broad Institute Genomics Platform"/>
            <consortium name="The Broad Institute Genome Sequencing Center for Infectious Disease"/>
            <person name="Wu L."/>
            <person name="Ma J."/>
        </authorList>
    </citation>
    <scope>NUCLEOTIDE SEQUENCE [LARGE SCALE GENOMIC DNA]</scope>
    <source>
        <strain evidence="3">JCM 17111</strain>
    </source>
</reference>
<keyword evidence="3" id="KW-1185">Reference proteome</keyword>
<dbReference type="CDD" id="cd04186">
    <property type="entry name" value="GT_2_like_c"/>
    <property type="match status" value="1"/>
</dbReference>
<evidence type="ECO:0000313" key="3">
    <source>
        <dbReference type="Proteomes" id="UP001500954"/>
    </source>
</evidence>
<accession>A0ABP6XSH5</accession>
<dbReference type="EMBL" id="BAABCY010000060">
    <property type="protein sequence ID" value="GAA3571788.1"/>
    <property type="molecule type" value="Genomic_DNA"/>
</dbReference>
<dbReference type="PANTHER" id="PTHR43179">
    <property type="entry name" value="RHAMNOSYLTRANSFERASE WBBL"/>
    <property type="match status" value="1"/>
</dbReference>
<dbReference type="RefSeq" id="WP_345006036.1">
    <property type="nucleotide sequence ID" value="NZ_BAABCY010000060.1"/>
</dbReference>
<name>A0ABP6XSH5_9FLAO</name>
<sequence>MMNLYTIVVTYNGEQWIEACIESLVSSRLTTEIVVVDNASTDGTVAQIASRFPDVKVLAQPENLGFGKANNIGISYALGQGADYVFLLNQDARVGPDTLEQLVEGFKREPLYGVLSPVQCTWKGDALEYYFSQFMMANPLFYSDYVLKKAALAVYEVPFVNAASWLLPRQVLERVGGFDPIFKHYGEDNNYCQRIAYHGFKVGVVPDAYVYHDARVRNMPKDYLFSDVYWHHEVKNLQVRYANINSTYSKKDFRLVKQRLVRLILIQVLQLNLRKAWGYLKKYRIFEKAFGSIEASRKRNSQSGSHYLNC</sequence>
<evidence type="ECO:0000313" key="2">
    <source>
        <dbReference type="EMBL" id="GAA3571788.1"/>
    </source>
</evidence>
<protein>
    <recommendedName>
        <fullName evidence="1">Glycosyltransferase 2-like domain-containing protein</fullName>
    </recommendedName>
</protein>
<comment type="caution">
    <text evidence="2">The sequence shown here is derived from an EMBL/GenBank/DDBJ whole genome shotgun (WGS) entry which is preliminary data.</text>
</comment>
<dbReference type="SUPFAM" id="SSF53448">
    <property type="entry name" value="Nucleotide-diphospho-sugar transferases"/>
    <property type="match status" value="1"/>
</dbReference>
<organism evidence="2 3">
    <name type="scientific">Snuella lapsa</name>
    <dbReference type="NCBI Taxonomy" id="870481"/>
    <lineage>
        <taxon>Bacteria</taxon>
        <taxon>Pseudomonadati</taxon>
        <taxon>Bacteroidota</taxon>
        <taxon>Flavobacteriia</taxon>
        <taxon>Flavobacteriales</taxon>
        <taxon>Flavobacteriaceae</taxon>
        <taxon>Snuella</taxon>
    </lineage>
</organism>
<dbReference type="InterPro" id="IPR001173">
    <property type="entry name" value="Glyco_trans_2-like"/>
</dbReference>
<gene>
    <name evidence="2" type="ORF">GCM10022395_21470</name>
</gene>